<proteinExistence type="inferred from homology"/>
<dbReference type="InterPro" id="IPR011057">
    <property type="entry name" value="Mss4-like_sf"/>
</dbReference>
<feature type="domain" description="CENP-V/GFA" evidence="5">
    <location>
        <begin position="6"/>
        <end position="137"/>
    </location>
</feature>
<dbReference type="VEuPathDB" id="FungiDB:ASPNIDRAFT2_40511"/>
<dbReference type="VEuPathDB" id="FungiDB:ASPNIDRAFT2_1014609"/>
<dbReference type="InterPro" id="IPR000782">
    <property type="entry name" value="FAS1_domain"/>
</dbReference>
<dbReference type="Pfam" id="PF04828">
    <property type="entry name" value="GFA"/>
    <property type="match status" value="1"/>
</dbReference>
<evidence type="ECO:0000256" key="2">
    <source>
        <dbReference type="ARBA" id="ARBA00022723"/>
    </source>
</evidence>
<feature type="domain" description="FAS1" evidence="4">
    <location>
        <begin position="47"/>
        <end position="187"/>
    </location>
</feature>
<evidence type="ECO:0000259" key="4">
    <source>
        <dbReference type="PROSITE" id="PS50213"/>
    </source>
</evidence>
<comment type="similarity">
    <text evidence="1">Belongs to the Gfa family.</text>
</comment>
<dbReference type="OrthoDB" id="7700931at2759"/>
<evidence type="ECO:0000313" key="6">
    <source>
        <dbReference type="EMBL" id="TPR03024.1"/>
    </source>
</evidence>
<feature type="domain" description="FAS1" evidence="4">
    <location>
        <begin position="192"/>
        <end position="372"/>
    </location>
</feature>
<evidence type="ECO:0000259" key="5">
    <source>
        <dbReference type="PROSITE" id="PS51891"/>
    </source>
</evidence>
<dbReference type="InterPro" id="IPR006913">
    <property type="entry name" value="CENP-V/GFA"/>
</dbReference>
<dbReference type="PANTHER" id="PTHR10900:SF125">
    <property type="entry name" value="FAS1 DOMAIN-CONTAINING PROTEIN YLR001C"/>
    <property type="match status" value="1"/>
</dbReference>
<dbReference type="EMBL" id="NKJJ02000009">
    <property type="protein sequence ID" value="TPR03024.1"/>
    <property type="molecule type" value="Genomic_DNA"/>
</dbReference>
<reference evidence="7" key="1">
    <citation type="submission" date="2018-10" db="EMBL/GenBank/DDBJ databases">
        <title>FDA dAtabase for Regulatory Grade micrObial Sequences (FDA-ARGOS): Supporting development and validation of Infectious Disease Dx tests.</title>
        <authorList>
            <person name="Kerrigan L."/>
            <person name="Tallon L."/>
            <person name="Sadzewicz L."/>
            <person name="Sengamalay N."/>
            <person name="Ott S."/>
            <person name="Godinez A."/>
            <person name="Nagaraj S."/>
            <person name="Vavikolanu K."/>
            <person name="Nadendla S."/>
            <person name="George J."/>
            <person name="Sichtig H."/>
        </authorList>
    </citation>
    <scope>NUCLEOTIDE SEQUENCE [LARGE SCALE GENOMIC DNA]</scope>
    <source>
        <strain evidence="7">FDAARGOS_311</strain>
    </source>
</reference>
<dbReference type="PANTHER" id="PTHR10900">
    <property type="entry name" value="PERIOSTIN-RELATED"/>
    <property type="match status" value="1"/>
</dbReference>
<dbReference type="PROSITE" id="PS51891">
    <property type="entry name" value="CENP_V_GFA"/>
    <property type="match status" value="1"/>
</dbReference>
<keyword evidence="3" id="KW-0862">Zinc</keyword>
<gene>
    <name evidence="6" type="ORF">CAN33_0012875</name>
</gene>
<dbReference type="SUPFAM" id="SSF82153">
    <property type="entry name" value="FAS1 domain"/>
    <property type="match status" value="2"/>
</dbReference>
<organism evidence="6 7">
    <name type="scientific">Aspergillus niger</name>
    <dbReference type="NCBI Taxonomy" id="5061"/>
    <lineage>
        <taxon>Eukaryota</taxon>
        <taxon>Fungi</taxon>
        <taxon>Dikarya</taxon>
        <taxon>Ascomycota</taxon>
        <taxon>Pezizomycotina</taxon>
        <taxon>Eurotiomycetes</taxon>
        <taxon>Eurotiomycetidae</taxon>
        <taxon>Eurotiales</taxon>
        <taxon>Aspergillaceae</taxon>
        <taxon>Aspergillus</taxon>
        <taxon>Aspergillus subgen. Circumdati</taxon>
    </lineage>
</organism>
<dbReference type="InterPro" id="IPR036378">
    <property type="entry name" value="FAS1_dom_sf"/>
</dbReference>
<dbReference type="Gene3D" id="2.30.180.10">
    <property type="entry name" value="FAS1 domain"/>
    <property type="match status" value="2"/>
</dbReference>
<dbReference type="VEuPathDB" id="FungiDB:M747DRAFT_294072"/>
<accession>A0A505HW64</accession>
<dbReference type="AlphaFoldDB" id="A0A505HW64"/>
<name>A0A505HW64_ASPNG</name>
<evidence type="ECO:0000256" key="1">
    <source>
        <dbReference type="ARBA" id="ARBA00005495"/>
    </source>
</evidence>
<evidence type="ECO:0000256" key="3">
    <source>
        <dbReference type="ARBA" id="ARBA00022833"/>
    </source>
</evidence>
<dbReference type="Pfam" id="PF02469">
    <property type="entry name" value="Fasciclin"/>
    <property type="match status" value="2"/>
</dbReference>
<dbReference type="SUPFAM" id="SSF51316">
    <property type="entry name" value="Mss4-like"/>
    <property type="match status" value="1"/>
</dbReference>
<dbReference type="VEuPathDB" id="FungiDB:An15g02640"/>
<comment type="caution">
    <text evidence="6">The sequence shown here is derived from an EMBL/GenBank/DDBJ whole genome shotgun (WGS) entry which is preliminary data.</text>
</comment>
<protein>
    <submittedName>
        <fullName evidence="6">Ferrochelatase</fullName>
    </submittedName>
</protein>
<dbReference type="InterPro" id="IPR050904">
    <property type="entry name" value="Adhesion/Biosynth-related"/>
</dbReference>
<dbReference type="GO" id="GO:0016846">
    <property type="term" value="F:carbon-sulfur lyase activity"/>
    <property type="evidence" value="ECO:0007669"/>
    <property type="project" value="InterPro"/>
</dbReference>
<keyword evidence="2" id="KW-0479">Metal-binding</keyword>
<dbReference type="VEuPathDB" id="FungiDB:ATCC64974_30590"/>
<dbReference type="Gene3D" id="3.90.1590.10">
    <property type="entry name" value="glutathione-dependent formaldehyde- activating enzyme (gfa)"/>
    <property type="match status" value="1"/>
</dbReference>
<dbReference type="VEuPathDB" id="FungiDB:ATCC64974_13490"/>
<evidence type="ECO:0000313" key="7">
    <source>
        <dbReference type="Proteomes" id="UP000197666"/>
    </source>
</evidence>
<dbReference type="GO" id="GO:0046872">
    <property type="term" value="F:metal ion binding"/>
    <property type="evidence" value="ECO:0007669"/>
    <property type="project" value="UniProtKB-KW"/>
</dbReference>
<sequence length="402" mass="44136">MAQNIVTGACLCRNIAYRITLPDPETYPKLIICHCTNCKRYTGSGFSANIIVPQTSFEYTKGTPKLYTDSSKRGVQVLHQASIAKQDYSSTVWVPSNTALEQLSNELSEEDALAFLQTHISPYFGPLYFLLTAPTVDTLLHPDRLNGSQRVTVRPSLNGLRVNSHATVIEQDHLVGNGMVHVIDQILPSRPTIGAFLAALPSSGFDLFQSIVKQSEAIQNILLEESRRGGTIFIPTNEAFCRLPEDVRTFLFSDEGAISLQALLRYHVIANQSLYSNRLYDQNSAPEHFVQTPQDTPDHTIPTPETLSDRLWCVLNGVRRFSLPTCLDGQTLAVAVTRCGGLISMKVNGIANVTVQDGLASDGVCHVVDSVLFPPLQNEDAEVQPVLSVEDVKLRLGVVCLS</sequence>
<dbReference type="PROSITE" id="PS50213">
    <property type="entry name" value="FAS1"/>
    <property type="match status" value="2"/>
</dbReference>
<dbReference type="SMART" id="SM00554">
    <property type="entry name" value="FAS1"/>
    <property type="match status" value="2"/>
</dbReference>
<dbReference type="Proteomes" id="UP000197666">
    <property type="component" value="Unassembled WGS sequence"/>
</dbReference>